<evidence type="ECO:0000256" key="1">
    <source>
        <dbReference type="SAM" id="MobiDB-lite"/>
    </source>
</evidence>
<feature type="compositionally biased region" description="Low complexity" evidence="1">
    <location>
        <begin position="68"/>
        <end position="78"/>
    </location>
</feature>
<feature type="compositionally biased region" description="Polar residues" evidence="1">
    <location>
        <begin position="79"/>
        <end position="94"/>
    </location>
</feature>
<proteinExistence type="predicted"/>
<gene>
    <name evidence="2" type="ORF">EJ08DRAFT_663500</name>
</gene>
<dbReference type="AlphaFoldDB" id="A0A9P4NKT3"/>
<name>A0A9P4NKT3_9PEZI</name>
<evidence type="ECO:0000313" key="3">
    <source>
        <dbReference type="Proteomes" id="UP000800235"/>
    </source>
</evidence>
<protein>
    <submittedName>
        <fullName evidence="2">Uncharacterized protein</fullName>
    </submittedName>
</protein>
<accession>A0A9P4NKT3</accession>
<sequence length="203" mass="23119">MPASTSTMLIEAQQRRDIKAGEQAIIDVQTVVEQLRTINLQDEMHIPKTPTSIQEIADVTNKINNSSRDMSDLSSISSTNHNGSIVGNPTSIDSFSRHSKNLPTEPRDRFLRNTSRYKDIFDQQEAAQKLHDKSSRRLARKRRPASVRHYSQYTSIETKSHMKQAFKKGERSRGTQEWELELAERILEGYGGDAEVASREAFE</sequence>
<organism evidence="2 3">
    <name type="scientific">Tothia fuscella</name>
    <dbReference type="NCBI Taxonomy" id="1048955"/>
    <lineage>
        <taxon>Eukaryota</taxon>
        <taxon>Fungi</taxon>
        <taxon>Dikarya</taxon>
        <taxon>Ascomycota</taxon>
        <taxon>Pezizomycotina</taxon>
        <taxon>Dothideomycetes</taxon>
        <taxon>Pleosporomycetidae</taxon>
        <taxon>Venturiales</taxon>
        <taxon>Cylindrosympodiaceae</taxon>
        <taxon>Tothia</taxon>
    </lineage>
</organism>
<dbReference type="Proteomes" id="UP000800235">
    <property type="component" value="Unassembled WGS sequence"/>
</dbReference>
<feature type="region of interest" description="Disordered" evidence="1">
    <location>
        <begin position="125"/>
        <end position="151"/>
    </location>
</feature>
<comment type="caution">
    <text evidence="2">The sequence shown here is derived from an EMBL/GenBank/DDBJ whole genome shotgun (WGS) entry which is preliminary data.</text>
</comment>
<feature type="compositionally biased region" description="Basic residues" evidence="1">
    <location>
        <begin position="136"/>
        <end position="146"/>
    </location>
</feature>
<feature type="region of interest" description="Disordered" evidence="1">
    <location>
        <begin position="68"/>
        <end position="108"/>
    </location>
</feature>
<reference evidence="2" key="1">
    <citation type="journal article" date="2020" name="Stud. Mycol.">
        <title>101 Dothideomycetes genomes: a test case for predicting lifestyles and emergence of pathogens.</title>
        <authorList>
            <person name="Haridas S."/>
            <person name="Albert R."/>
            <person name="Binder M."/>
            <person name="Bloem J."/>
            <person name="Labutti K."/>
            <person name="Salamov A."/>
            <person name="Andreopoulos B."/>
            <person name="Baker S."/>
            <person name="Barry K."/>
            <person name="Bills G."/>
            <person name="Bluhm B."/>
            <person name="Cannon C."/>
            <person name="Castanera R."/>
            <person name="Culley D."/>
            <person name="Daum C."/>
            <person name="Ezra D."/>
            <person name="Gonzalez J."/>
            <person name="Henrissat B."/>
            <person name="Kuo A."/>
            <person name="Liang C."/>
            <person name="Lipzen A."/>
            <person name="Lutzoni F."/>
            <person name="Magnuson J."/>
            <person name="Mondo S."/>
            <person name="Nolan M."/>
            <person name="Ohm R."/>
            <person name="Pangilinan J."/>
            <person name="Park H.-J."/>
            <person name="Ramirez L."/>
            <person name="Alfaro M."/>
            <person name="Sun H."/>
            <person name="Tritt A."/>
            <person name="Yoshinaga Y."/>
            <person name="Zwiers L.-H."/>
            <person name="Turgeon B."/>
            <person name="Goodwin S."/>
            <person name="Spatafora J."/>
            <person name="Crous P."/>
            <person name="Grigoriev I."/>
        </authorList>
    </citation>
    <scope>NUCLEOTIDE SEQUENCE</scope>
    <source>
        <strain evidence="2">CBS 130266</strain>
    </source>
</reference>
<evidence type="ECO:0000313" key="2">
    <source>
        <dbReference type="EMBL" id="KAF2425690.1"/>
    </source>
</evidence>
<keyword evidence="3" id="KW-1185">Reference proteome</keyword>
<dbReference type="EMBL" id="MU007068">
    <property type="protein sequence ID" value="KAF2425690.1"/>
    <property type="molecule type" value="Genomic_DNA"/>
</dbReference>